<evidence type="ECO:0000256" key="12">
    <source>
        <dbReference type="ARBA" id="ARBA00022932"/>
    </source>
</evidence>
<reference evidence="26 27" key="1">
    <citation type="journal article" date="2018" name="Mol. Biol. Evol.">
        <title>Analysis of the draft genome of the red seaweed Gracilariopsis chorda provides insights into genome size evolution in Rhodophyta.</title>
        <authorList>
            <person name="Lee J."/>
            <person name="Yang E.C."/>
            <person name="Graf L."/>
            <person name="Yang J.H."/>
            <person name="Qiu H."/>
            <person name="Zel Zion U."/>
            <person name="Chan C.X."/>
            <person name="Stephens T.G."/>
            <person name="Weber A.P.M."/>
            <person name="Boo G.H."/>
            <person name="Boo S.M."/>
            <person name="Kim K.M."/>
            <person name="Shin Y."/>
            <person name="Jung M."/>
            <person name="Lee S.J."/>
            <person name="Yim H.S."/>
            <person name="Lee J.H."/>
            <person name="Bhattacharya D."/>
            <person name="Yoon H.S."/>
        </authorList>
    </citation>
    <scope>NUCLEOTIDE SEQUENCE [LARGE SCALE GENOMIC DNA]</scope>
    <source>
        <strain evidence="26 27">SKKU-2015</strain>
        <tissue evidence="26">Whole body</tissue>
    </source>
</reference>
<dbReference type="GO" id="GO:0003677">
    <property type="term" value="F:DNA binding"/>
    <property type="evidence" value="ECO:0007669"/>
    <property type="project" value="UniProtKB-KW"/>
</dbReference>
<comment type="similarity">
    <text evidence="3 20">Belongs to the DNA polymerase type-B family.</text>
</comment>
<evidence type="ECO:0000256" key="10">
    <source>
        <dbReference type="ARBA" id="ARBA00022771"/>
    </source>
</evidence>
<keyword evidence="4" id="KW-0004">4Fe-4S</keyword>
<dbReference type="PANTHER" id="PTHR45812">
    <property type="entry name" value="DNA POLYMERASE ZETA CATALYTIC SUBUNIT"/>
    <property type="match status" value="1"/>
</dbReference>
<dbReference type="GO" id="GO:0003887">
    <property type="term" value="F:DNA-directed DNA polymerase activity"/>
    <property type="evidence" value="ECO:0007669"/>
    <property type="project" value="UniProtKB-KW"/>
</dbReference>
<comment type="catalytic activity">
    <reaction evidence="18 20">
        <text>DNA(n) + a 2'-deoxyribonucleoside 5'-triphosphate = DNA(n+1) + diphosphate</text>
        <dbReference type="Rhea" id="RHEA:22508"/>
        <dbReference type="Rhea" id="RHEA-COMP:17339"/>
        <dbReference type="Rhea" id="RHEA-COMP:17340"/>
        <dbReference type="ChEBI" id="CHEBI:33019"/>
        <dbReference type="ChEBI" id="CHEBI:61560"/>
        <dbReference type="ChEBI" id="CHEBI:173112"/>
        <dbReference type="EC" id="2.7.7.7"/>
    </reaction>
</comment>
<evidence type="ECO:0000256" key="17">
    <source>
        <dbReference type="ARBA" id="ARBA00023242"/>
    </source>
</evidence>
<feature type="region of interest" description="Disordered" evidence="21">
    <location>
        <begin position="752"/>
        <end position="787"/>
    </location>
</feature>
<keyword evidence="5 20" id="KW-0808">Transferase</keyword>
<feature type="domain" description="DNA-directed DNA polymerase family B exonuclease" evidence="23">
    <location>
        <begin position="848"/>
        <end position="1022"/>
    </location>
</feature>
<keyword evidence="13" id="KW-0408">Iron</keyword>
<evidence type="ECO:0000256" key="19">
    <source>
        <dbReference type="ARBA" id="ARBA00066055"/>
    </source>
</evidence>
<comment type="caution">
    <text evidence="26">The sequence shown here is derived from an EMBL/GenBank/DDBJ whole genome shotgun (WGS) entry which is preliminary data.</text>
</comment>
<dbReference type="InterPro" id="IPR056435">
    <property type="entry name" value="DPOD/Z_N"/>
</dbReference>
<dbReference type="Pfam" id="PF00136">
    <property type="entry name" value="DNA_pol_B"/>
    <property type="match status" value="1"/>
</dbReference>
<dbReference type="EMBL" id="NBIV01000160">
    <property type="protein sequence ID" value="PXF42510.1"/>
    <property type="molecule type" value="Genomic_DNA"/>
</dbReference>
<evidence type="ECO:0000259" key="22">
    <source>
        <dbReference type="Pfam" id="PF00136"/>
    </source>
</evidence>
<comment type="subcellular location">
    <subcellularLocation>
        <location evidence="2">Nucleus</location>
    </subcellularLocation>
</comment>
<evidence type="ECO:0000256" key="6">
    <source>
        <dbReference type="ARBA" id="ARBA00022695"/>
    </source>
</evidence>
<keyword evidence="17" id="KW-0539">Nucleus</keyword>
<evidence type="ECO:0000313" key="27">
    <source>
        <dbReference type="Proteomes" id="UP000247409"/>
    </source>
</evidence>
<evidence type="ECO:0000256" key="18">
    <source>
        <dbReference type="ARBA" id="ARBA00049244"/>
    </source>
</evidence>
<dbReference type="Gene3D" id="3.30.342.10">
    <property type="entry name" value="DNA Polymerase, chain B, domain 1"/>
    <property type="match status" value="1"/>
</dbReference>
<evidence type="ECO:0000256" key="20">
    <source>
        <dbReference type="RuleBase" id="RU000442"/>
    </source>
</evidence>
<evidence type="ECO:0000256" key="9">
    <source>
        <dbReference type="ARBA" id="ARBA00022763"/>
    </source>
</evidence>
<evidence type="ECO:0000256" key="8">
    <source>
        <dbReference type="ARBA" id="ARBA00022723"/>
    </source>
</evidence>
<dbReference type="GO" id="GO:0051539">
    <property type="term" value="F:4 iron, 4 sulfur cluster binding"/>
    <property type="evidence" value="ECO:0007669"/>
    <property type="project" value="UniProtKB-KW"/>
</dbReference>
<feature type="compositionally biased region" description="Basic and acidic residues" evidence="21">
    <location>
        <begin position="335"/>
        <end position="346"/>
    </location>
</feature>
<evidence type="ECO:0000256" key="21">
    <source>
        <dbReference type="SAM" id="MobiDB-lite"/>
    </source>
</evidence>
<dbReference type="SUPFAM" id="SSF53098">
    <property type="entry name" value="Ribonuclease H-like"/>
    <property type="match status" value="1"/>
</dbReference>
<feature type="compositionally biased region" description="Polar residues" evidence="21">
    <location>
        <begin position="752"/>
        <end position="762"/>
    </location>
</feature>
<keyword evidence="8" id="KW-0479">Metal-binding</keyword>
<keyword evidence="16" id="KW-0234">DNA repair</keyword>
<dbReference type="InterPro" id="IPR043502">
    <property type="entry name" value="DNA/RNA_pol_sf"/>
</dbReference>
<feature type="domain" description="DNA polymerase delta/zeta catalytic subunit N-terminal" evidence="24">
    <location>
        <begin position="70"/>
        <end position="147"/>
    </location>
</feature>
<dbReference type="InterPro" id="IPR023211">
    <property type="entry name" value="DNA_pol_palm_dom_sf"/>
</dbReference>
<dbReference type="InterPro" id="IPR056447">
    <property type="entry name" value="REV3_N"/>
</dbReference>
<evidence type="ECO:0000256" key="1">
    <source>
        <dbReference type="ARBA" id="ARBA00001966"/>
    </source>
</evidence>
<dbReference type="GO" id="GO:0008270">
    <property type="term" value="F:zinc ion binding"/>
    <property type="evidence" value="ECO:0007669"/>
    <property type="project" value="UniProtKB-KW"/>
</dbReference>
<dbReference type="Proteomes" id="UP000247409">
    <property type="component" value="Unassembled WGS sequence"/>
</dbReference>
<comment type="cofactor">
    <cofactor evidence="1">
        <name>[4Fe-4S] cluster</name>
        <dbReference type="ChEBI" id="CHEBI:49883"/>
    </cofactor>
</comment>
<evidence type="ECO:0000256" key="2">
    <source>
        <dbReference type="ARBA" id="ARBA00004123"/>
    </source>
</evidence>
<sequence>MTQKNISEALVAVRIVHIDYYEHPLQNYSSSTVFQAARISSKSPSDRLPVIRIFGSTPAGQRACVHVHGLRPYLYFPLPKIDPSVLLAYTHELRSAIETALRAAYTPEGDPKPFIADVKPVLKHDIYGYRTSAIPFVQIFVYAPSTVLRIATIVAQKALPEHLIAHNPLPYDAHVPFVLQFLTDFSLAGMDYIYLSHVRFRGSLPMTPNRSDVLDLYRNPLDKRLFYDGLKNTQSDLFWPFQVPKRSTCALEMDTMSSRIMNTEEKDHGIYSFTSRTLAVLWEEERLRTGKYPVRKRPSERPVKAGAQFTDDVMKESLKELLNTELDASQGVSPKDSDIHLEKGIDHDDDGNNSQEFDDVLKYLDAPSIAETYEDDIIQFPDDPDFSDWCEQLNAFDRDHHLGADEQDAQEEDKSIKQTWADIAACTQTASLNINVQKMDGGAEQLSSERTLTANLEHFVPKETSSETQSLPVASFHGSEEIQDSHSTDRNDKLGTQTRKQQGLAIAVKPPWKPSPGMITGDDDQGIASFGDNSEEGDRSTKCAKDTRHVSQNDQDMLDNISYALDPSVSQLPLVRPSKTSKPHGKGAKCRILRPVVKPPRILETSHSPFEALFIKYKTPFYGHSEDQPKDDVFYGGKRVPVRRAGAKGHLPFPQFIHKDIVRPLEVLPRVVCPIQKPPKTSDLRMMLIYENGDTKHTGEHVGLDIDSAGRHIVKHQANTFWRQFTGSSHGHVLHGSGHADKAELARALNGTESVPSFNPTPTGERGSHSITSQLNDQRDALEFNRPPSPKYDEAYQIVVNSHKAKAFFEPGGQGARITPSIPIPGSKLDSAKRNRTATASQSPHMYQNMTVMAVEVLASSYGDKLPDPARNGILAVSTYIQTDDVFPQMRTNESLIFVVKRPASLDPSHSIHSCDSESSLLDALANLIRARDPDALVGFETQNASVGYILERAQAMSHSFHQLASRWLKETTFMPRNQEQKPDNPAAAYYRRKGVDIKITGRHIVNLWRIVRKEVKLPAYSKETIAAELFDMTFPKHANKHMEEWFNCDSQFYRAMAHLSRLVYLDIAIMDKLNVMSRTGELARVFGIDFMSVLTRGSQYRVESMMRRVAGARNFALLTASREEVFRQPAVEALPLVMEPLSALYVDPVVVLDFQSLYPSVIIAHNLCFSTMMGNINRISKWFERRRIGVQPNYDPPVLGELLESPEDSVFVASNGEMFVQSSVRKGVLPQLLEEILETRVMVKTAMKEAKDEAIVNLLNARQFGLKMIANVTYGYTSASFSGRMPCAGLADAIVQCGRDCLENVIQYVEGELRQTTGATVVYGDTDSLFVQVPGVTREEAFRIGEKIVDYVEDKFPTPITLKLEKVYHPCILQTKKRYVGYSYESPKQAVPMFDAKGIETVRRDSCPLVQKTMEKCIRMLFETKNVSLVKTYVQRLCQRLHQDRVPHADYIFRKEVRLGSYKEGHLPPAAIVATKAIEMDPRAVPRHGERVPFVVVYERPGAPLKDCVVAPGDFESSFHQGYVRLNTTYYITKQLLPALNRIFGLIGVRVSVWYAEMPRPSFEWIHPLEKEKRTLRDKQSNLKMFYGSEKCIICHKKALGKKICYTCIEDENGLQASRFIVETRRREMERKHAAFVRKCISCIGVQPLGRREILCANILCPVHEEIAVSERKLRHLEMLLSDHLSWTTER</sequence>
<organism evidence="26 27">
    <name type="scientific">Gracilariopsis chorda</name>
    <dbReference type="NCBI Taxonomy" id="448386"/>
    <lineage>
        <taxon>Eukaryota</taxon>
        <taxon>Rhodophyta</taxon>
        <taxon>Florideophyceae</taxon>
        <taxon>Rhodymeniophycidae</taxon>
        <taxon>Gracilariales</taxon>
        <taxon>Gracilariaceae</taxon>
        <taxon>Gracilariopsis</taxon>
    </lineage>
</organism>
<dbReference type="PRINTS" id="PR00106">
    <property type="entry name" value="DNAPOLB"/>
</dbReference>
<comment type="subunit">
    <text evidence="19">Forms DNA polymerase zeta with REV7.</text>
</comment>
<evidence type="ECO:0000256" key="16">
    <source>
        <dbReference type="ARBA" id="ARBA00023204"/>
    </source>
</evidence>
<dbReference type="PROSITE" id="PS00116">
    <property type="entry name" value="DNA_POLYMERASE_B"/>
    <property type="match status" value="1"/>
</dbReference>
<feature type="domain" description="DNA-directed DNA polymerase family B multifunctional" evidence="22">
    <location>
        <begin position="1090"/>
        <end position="1546"/>
    </location>
</feature>
<dbReference type="Gene3D" id="1.10.132.60">
    <property type="entry name" value="DNA polymerase family B, C-terminal domain"/>
    <property type="match status" value="1"/>
</dbReference>
<dbReference type="GO" id="GO:0016035">
    <property type="term" value="C:zeta DNA polymerase complex"/>
    <property type="evidence" value="ECO:0007669"/>
    <property type="project" value="InterPro"/>
</dbReference>
<dbReference type="Pfam" id="PF24065">
    <property type="entry name" value="REV3_N"/>
    <property type="match status" value="1"/>
</dbReference>
<keyword evidence="10" id="KW-0863">Zinc-finger</keyword>
<evidence type="ECO:0000256" key="3">
    <source>
        <dbReference type="ARBA" id="ARBA00005755"/>
    </source>
</evidence>
<proteinExistence type="inferred from homology"/>
<keyword evidence="7 20" id="KW-0235">DNA replication</keyword>
<dbReference type="STRING" id="448386.A0A2V3IN14"/>
<evidence type="ECO:0000256" key="7">
    <source>
        <dbReference type="ARBA" id="ARBA00022705"/>
    </source>
</evidence>
<dbReference type="FunFam" id="1.10.287.690:FF:000002">
    <property type="entry name" value="DNA polymerase zeta"/>
    <property type="match status" value="1"/>
</dbReference>
<feature type="region of interest" description="Disordered" evidence="21">
    <location>
        <begin position="326"/>
        <end position="356"/>
    </location>
</feature>
<feature type="domain" description="DNA polymerase zeta catalytic subunit N-terminal" evidence="25">
    <location>
        <begin position="12"/>
        <end position="68"/>
    </location>
</feature>
<evidence type="ECO:0000256" key="15">
    <source>
        <dbReference type="ARBA" id="ARBA00023125"/>
    </source>
</evidence>
<evidence type="ECO:0000256" key="14">
    <source>
        <dbReference type="ARBA" id="ARBA00023014"/>
    </source>
</evidence>
<keyword evidence="14" id="KW-0411">Iron-sulfur</keyword>
<dbReference type="InterPro" id="IPR017964">
    <property type="entry name" value="DNA-dir_DNA_pol_B_CS"/>
</dbReference>
<keyword evidence="15 20" id="KW-0238">DNA-binding</keyword>
<keyword evidence="11" id="KW-0862">Zinc</keyword>
<dbReference type="Gene3D" id="3.30.420.10">
    <property type="entry name" value="Ribonuclease H-like superfamily/Ribonuclease H"/>
    <property type="match status" value="1"/>
</dbReference>
<evidence type="ECO:0000256" key="13">
    <source>
        <dbReference type="ARBA" id="ARBA00023004"/>
    </source>
</evidence>
<evidence type="ECO:0000256" key="11">
    <source>
        <dbReference type="ARBA" id="ARBA00022833"/>
    </source>
</evidence>
<dbReference type="InterPro" id="IPR042087">
    <property type="entry name" value="DNA_pol_B_thumb"/>
</dbReference>
<dbReference type="InterPro" id="IPR006172">
    <property type="entry name" value="DNA-dir_DNA_pol_B"/>
</dbReference>
<dbReference type="GO" id="GO:0006260">
    <property type="term" value="P:DNA replication"/>
    <property type="evidence" value="ECO:0007669"/>
    <property type="project" value="UniProtKB-KW"/>
</dbReference>
<accession>A0A2V3IN14</accession>
<dbReference type="SMART" id="SM00486">
    <property type="entry name" value="POLBc"/>
    <property type="match status" value="1"/>
</dbReference>
<protein>
    <recommendedName>
        <fullName evidence="20">DNA polymerase</fullName>
        <ecNumber evidence="20">2.7.7.7</ecNumber>
    </recommendedName>
</protein>
<dbReference type="InterPro" id="IPR030559">
    <property type="entry name" value="PolZ_Rev3"/>
</dbReference>
<evidence type="ECO:0000259" key="25">
    <source>
        <dbReference type="Pfam" id="PF24065"/>
    </source>
</evidence>
<keyword evidence="12 20" id="KW-0239">DNA-directed DNA polymerase</keyword>
<name>A0A2V3IN14_9FLOR</name>
<dbReference type="GO" id="GO:0000166">
    <property type="term" value="F:nucleotide binding"/>
    <property type="evidence" value="ECO:0007669"/>
    <property type="project" value="InterPro"/>
</dbReference>
<dbReference type="InterPro" id="IPR006134">
    <property type="entry name" value="DNA-dir_DNA_pol_B_multi_dom"/>
</dbReference>
<dbReference type="InterPro" id="IPR006133">
    <property type="entry name" value="DNA-dir_DNA_pol_B_exonuc"/>
</dbReference>
<keyword evidence="6 20" id="KW-0548">Nucleotidyltransferase</keyword>
<dbReference type="OrthoDB" id="2414538at2759"/>
<evidence type="ECO:0000259" key="23">
    <source>
        <dbReference type="Pfam" id="PF03104"/>
    </source>
</evidence>
<keyword evidence="9" id="KW-0227">DNA damage</keyword>
<feature type="region of interest" description="Disordered" evidence="21">
    <location>
        <begin position="527"/>
        <end position="550"/>
    </location>
</feature>
<evidence type="ECO:0000259" key="24">
    <source>
        <dbReference type="Pfam" id="PF24055"/>
    </source>
</evidence>
<feature type="region of interest" description="Disordered" evidence="21">
    <location>
        <begin position="478"/>
        <end position="503"/>
    </location>
</feature>
<dbReference type="SUPFAM" id="SSF56672">
    <property type="entry name" value="DNA/RNA polymerases"/>
    <property type="match status" value="1"/>
</dbReference>
<dbReference type="Pfam" id="PF03104">
    <property type="entry name" value="DNA_pol_B_exo1"/>
    <property type="match status" value="1"/>
</dbReference>
<keyword evidence="27" id="KW-1185">Reference proteome</keyword>
<dbReference type="InterPro" id="IPR012337">
    <property type="entry name" value="RNaseH-like_sf"/>
</dbReference>
<evidence type="ECO:0000256" key="5">
    <source>
        <dbReference type="ARBA" id="ARBA00022679"/>
    </source>
</evidence>
<dbReference type="FunFam" id="1.10.132.60:FF:000007">
    <property type="entry name" value="DNA polymerase"/>
    <property type="match status" value="1"/>
</dbReference>
<evidence type="ECO:0000256" key="4">
    <source>
        <dbReference type="ARBA" id="ARBA00022485"/>
    </source>
</evidence>
<dbReference type="InterPro" id="IPR036397">
    <property type="entry name" value="RNaseH_sf"/>
</dbReference>
<dbReference type="CDD" id="cd05534">
    <property type="entry name" value="POLBc_zeta"/>
    <property type="match status" value="1"/>
</dbReference>
<dbReference type="GO" id="GO:0005634">
    <property type="term" value="C:nucleus"/>
    <property type="evidence" value="ECO:0007669"/>
    <property type="project" value="UniProtKB-SubCell"/>
</dbReference>
<evidence type="ECO:0000313" key="26">
    <source>
        <dbReference type="EMBL" id="PXF42510.1"/>
    </source>
</evidence>
<dbReference type="GO" id="GO:0000724">
    <property type="term" value="P:double-strand break repair via homologous recombination"/>
    <property type="evidence" value="ECO:0007669"/>
    <property type="project" value="TreeGrafter"/>
</dbReference>
<feature type="compositionally biased region" description="Basic and acidic residues" evidence="21">
    <location>
        <begin position="478"/>
        <end position="493"/>
    </location>
</feature>
<feature type="compositionally biased region" description="Basic and acidic residues" evidence="21">
    <location>
        <begin position="536"/>
        <end position="550"/>
    </location>
</feature>
<dbReference type="EC" id="2.7.7.7" evidence="20"/>
<dbReference type="Gene3D" id="3.90.1600.10">
    <property type="entry name" value="Palm domain of DNA polymerase"/>
    <property type="match status" value="1"/>
</dbReference>
<dbReference type="PANTHER" id="PTHR45812:SF1">
    <property type="entry name" value="DNA POLYMERASE ZETA CATALYTIC SUBUNIT"/>
    <property type="match status" value="1"/>
</dbReference>
<dbReference type="Gene3D" id="1.10.287.690">
    <property type="entry name" value="Helix hairpin bin"/>
    <property type="match status" value="1"/>
</dbReference>
<dbReference type="Pfam" id="PF24055">
    <property type="entry name" value="POL3_N"/>
    <property type="match status" value="1"/>
</dbReference>
<dbReference type="GO" id="GO:0042276">
    <property type="term" value="P:error-prone translesion synthesis"/>
    <property type="evidence" value="ECO:0007669"/>
    <property type="project" value="TreeGrafter"/>
</dbReference>
<gene>
    <name evidence="26" type="ORF">BWQ96_07772</name>
</gene>